<evidence type="ECO:0000313" key="1">
    <source>
        <dbReference type="EMBL" id="MCZ4281670.1"/>
    </source>
</evidence>
<organism evidence="1 2">
    <name type="scientific">Kiloniella laminariae</name>
    <dbReference type="NCBI Taxonomy" id="454162"/>
    <lineage>
        <taxon>Bacteria</taxon>
        <taxon>Pseudomonadati</taxon>
        <taxon>Pseudomonadota</taxon>
        <taxon>Alphaproteobacteria</taxon>
        <taxon>Rhodospirillales</taxon>
        <taxon>Kiloniellaceae</taxon>
        <taxon>Kiloniella</taxon>
    </lineage>
</organism>
<protein>
    <submittedName>
        <fullName evidence="1">Uncharacterized protein</fullName>
    </submittedName>
</protein>
<gene>
    <name evidence="1" type="ORF">O4H49_12845</name>
</gene>
<keyword evidence="2" id="KW-1185">Reference proteome</keyword>
<accession>A0ABT4LL45</accession>
<dbReference type="RefSeq" id="WP_269423833.1">
    <property type="nucleotide sequence ID" value="NZ_JAPWGY010000004.1"/>
</dbReference>
<reference evidence="1" key="1">
    <citation type="submission" date="2022-12" db="EMBL/GenBank/DDBJ databases">
        <title>Bacterial isolates from different developmental stages of Nematostella vectensis.</title>
        <authorList>
            <person name="Fraune S."/>
        </authorList>
    </citation>
    <scope>NUCLEOTIDE SEQUENCE</scope>
    <source>
        <strain evidence="1">G21630-S1</strain>
    </source>
</reference>
<dbReference type="Proteomes" id="UP001069802">
    <property type="component" value="Unassembled WGS sequence"/>
</dbReference>
<comment type="caution">
    <text evidence="1">The sequence shown here is derived from an EMBL/GenBank/DDBJ whole genome shotgun (WGS) entry which is preliminary data.</text>
</comment>
<dbReference type="EMBL" id="JAPWGY010000004">
    <property type="protein sequence ID" value="MCZ4281670.1"/>
    <property type="molecule type" value="Genomic_DNA"/>
</dbReference>
<sequence length="91" mass="10518">MSEEILIGILEELRKQNRTSREIWDLEDIADYLKLAVNSVARRVVTIEGFPIPVQLPTSEKGGHKRWYANEVKQWVRRFKGTISQGAARSH</sequence>
<evidence type="ECO:0000313" key="2">
    <source>
        <dbReference type="Proteomes" id="UP001069802"/>
    </source>
</evidence>
<name>A0ABT4LL45_9PROT</name>
<proteinExistence type="predicted"/>